<feature type="domain" description="Sigma-54 factor interaction" evidence="5">
    <location>
        <begin position="281"/>
        <end position="511"/>
    </location>
</feature>
<dbReference type="GO" id="GO:0006355">
    <property type="term" value="P:regulation of DNA-templated transcription"/>
    <property type="evidence" value="ECO:0007669"/>
    <property type="project" value="InterPro"/>
</dbReference>
<evidence type="ECO:0000313" key="7">
    <source>
        <dbReference type="Proteomes" id="UP000282892"/>
    </source>
</evidence>
<dbReference type="InterPro" id="IPR058031">
    <property type="entry name" value="AAA_lid_NorR"/>
</dbReference>
<evidence type="ECO:0000259" key="5">
    <source>
        <dbReference type="PROSITE" id="PS50045"/>
    </source>
</evidence>
<dbReference type="AlphaFoldDB" id="A0A3Q9QYC6"/>
<dbReference type="FunFam" id="3.40.50.300:FF:000006">
    <property type="entry name" value="DNA-binding transcriptional regulator NtrC"/>
    <property type="match status" value="1"/>
</dbReference>
<dbReference type="Proteomes" id="UP000282892">
    <property type="component" value="Chromosome"/>
</dbReference>
<dbReference type="InterPro" id="IPR003593">
    <property type="entry name" value="AAA+_ATPase"/>
</dbReference>
<dbReference type="PROSITE" id="PS00675">
    <property type="entry name" value="SIGMA54_INTERACT_1"/>
    <property type="match status" value="1"/>
</dbReference>
<dbReference type="PROSITE" id="PS50045">
    <property type="entry name" value="SIGMA54_INTERACT_4"/>
    <property type="match status" value="1"/>
</dbReference>
<proteinExistence type="predicted"/>
<dbReference type="InterPro" id="IPR009057">
    <property type="entry name" value="Homeodomain-like_sf"/>
</dbReference>
<dbReference type="EMBL" id="CP022572">
    <property type="protein sequence ID" value="AZU64478.1"/>
    <property type="molecule type" value="Genomic_DNA"/>
</dbReference>
<dbReference type="InterPro" id="IPR027417">
    <property type="entry name" value="P-loop_NTPase"/>
</dbReference>
<dbReference type="Gene3D" id="1.10.10.60">
    <property type="entry name" value="Homeodomain-like"/>
    <property type="match status" value="1"/>
</dbReference>
<dbReference type="Gene3D" id="3.30.450.20">
    <property type="entry name" value="PAS domain"/>
    <property type="match status" value="1"/>
</dbReference>
<organism evidence="6 7">
    <name type="scientific">Neobacillus mesonae</name>
    <dbReference type="NCBI Taxonomy" id="1193713"/>
    <lineage>
        <taxon>Bacteria</taxon>
        <taxon>Bacillati</taxon>
        <taxon>Bacillota</taxon>
        <taxon>Bacilli</taxon>
        <taxon>Bacillales</taxon>
        <taxon>Bacillaceae</taxon>
        <taxon>Neobacillus</taxon>
    </lineage>
</organism>
<evidence type="ECO:0000256" key="4">
    <source>
        <dbReference type="ARBA" id="ARBA00023163"/>
    </source>
</evidence>
<dbReference type="SMART" id="SM00382">
    <property type="entry name" value="AAA"/>
    <property type="match status" value="1"/>
</dbReference>
<evidence type="ECO:0000256" key="3">
    <source>
        <dbReference type="ARBA" id="ARBA00023015"/>
    </source>
</evidence>
<dbReference type="Pfam" id="PF02954">
    <property type="entry name" value="HTH_8"/>
    <property type="match status" value="1"/>
</dbReference>
<accession>A0A3Q9QYC6</accession>
<dbReference type="InterPro" id="IPR025943">
    <property type="entry name" value="Sigma_54_int_dom_ATP-bd_2"/>
</dbReference>
<keyword evidence="2" id="KW-0067">ATP-binding</keyword>
<dbReference type="InterPro" id="IPR025662">
    <property type="entry name" value="Sigma_54_int_dom_ATP-bd_1"/>
</dbReference>
<keyword evidence="4" id="KW-0804">Transcription</keyword>
<dbReference type="CDD" id="cd00009">
    <property type="entry name" value="AAA"/>
    <property type="match status" value="1"/>
</dbReference>
<dbReference type="Gene3D" id="1.10.8.60">
    <property type="match status" value="1"/>
</dbReference>
<gene>
    <name evidence="6" type="ORF">CHR53_26415</name>
</gene>
<keyword evidence="3" id="KW-0805">Transcription regulation</keyword>
<dbReference type="Pfam" id="PF25601">
    <property type="entry name" value="AAA_lid_14"/>
    <property type="match status" value="1"/>
</dbReference>
<keyword evidence="7" id="KW-1185">Reference proteome</keyword>
<dbReference type="InterPro" id="IPR029016">
    <property type="entry name" value="GAF-like_dom_sf"/>
</dbReference>
<name>A0A3Q9QYC6_9BACI</name>
<dbReference type="InterPro" id="IPR002078">
    <property type="entry name" value="Sigma_54_int"/>
</dbReference>
<dbReference type="Gene3D" id="3.30.450.40">
    <property type="match status" value="1"/>
</dbReference>
<reference evidence="6 7" key="1">
    <citation type="submission" date="2017-07" db="EMBL/GenBank/DDBJ databases">
        <title>The complete genome sequence of Bacillus mesonae strain H20-5, an efficient strain improving plant abiotic stress resistance.</title>
        <authorList>
            <person name="Kim S.Y."/>
            <person name="Song H."/>
            <person name="Sang M.K."/>
            <person name="Weon H.-Y."/>
            <person name="Song J."/>
        </authorList>
    </citation>
    <scope>NUCLEOTIDE SEQUENCE [LARGE SCALE GENOMIC DNA]</scope>
    <source>
        <strain evidence="6 7">H20-5</strain>
    </source>
</reference>
<dbReference type="SUPFAM" id="SSF55781">
    <property type="entry name" value="GAF domain-like"/>
    <property type="match status" value="1"/>
</dbReference>
<dbReference type="PANTHER" id="PTHR32071:SF57">
    <property type="entry name" value="C4-DICARBOXYLATE TRANSPORT TRANSCRIPTIONAL REGULATORY PROTEIN DCTD"/>
    <property type="match status" value="1"/>
</dbReference>
<dbReference type="OrthoDB" id="9771372at2"/>
<keyword evidence="1" id="KW-0547">Nucleotide-binding</keyword>
<dbReference type="SUPFAM" id="SSF52540">
    <property type="entry name" value="P-loop containing nucleoside triphosphate hydrolases"/>
    <property type="match status" value="1"/>
</dbReference>
<evidence type="ECO:0000313" key="6">
    <source>
        <dbReference type="EMBL" id="AZU64478.1"/>
    </source>
</evidence>
<dbReference type="InterPro" id="IPR002197">
    <property type="entry name" value="HTH_Fis"/>
</dbReference>
<dbReference type="PANTHER" id="PTHR32071">
    <property type="entry name" value="TRANSCRIPTIONAL REGULATORY PROTEIN"/>
    <property type="match status" value="1"/>
</dbReference>
<evidence type="ECO:0000256" key="1">
    <source>
        <dbReference type="ARBA" id="ARBA00022741"/>
    </source>
</evidence>
<evidence type="ECO:0000256" key="2">
    <source>
        <dbReference type="ARBA" id="ARBA00022840"/>
    </source>
</evidence>
<protein>
    <recommendedName>
        <fullName evidence="5">Sigma-54 factor interaction domain-containing protein</fullName>
    </recommendedName>
</protein>
<dbReference type="SUPFAM" id="SSF46689">
    <property type="entry name" value="Homeodomain-like"/>
    <property type="match status" value="1"/>
</dbReference>
<dbReference type="GO" id="GO:0005524">
    <property type="term" value="F:ATP binding"/>
    <property type="evidence" value="ECO:0007669"/>
    <property type="project" value="UniProtKB-KW"/>
</dbReference>
<dbReference type="Gene3D" id="3.40.50.300">
    <property type="entry name" value="P-loop containing nucleotide triphosphate hydrolases"/>
    <property type="match status" value="1"/>
</dbReference>
<dbReference type="Pfam" id="PF00158">
    <property type="entry name" value="Sigma54_activat"/>
    <property type="match status" value="1"/>
</dbReference>
<dbReference type="PROSITE" id="PS00676">
    <property type="entry name" value="SIGMA54_INTERACT_2"/>
    <property type="match status" value="1"/>
</dbReference>
<sequence>MLTTARGDEMDLMEIQPVVQSIADAIAAVLKIEVEIANHHFIRVAGTGEQKVSVLHKMEGDLVYQSAIRTGEPVIITNPGFEKVCERCRFFQNCSETGEICAPITYENQAIGVIGLLAFNEEQRLRLFENTDGILTFLGKMADLLSSKLHSHVLLQQLTRSSDKMVKLMNLVNEGMIVMDERGTLHEMNLKAELLLEIDNKVIPQHIQNLLREFVLNNRVSNQTITLITRTGEKSVFLTKQKLSSAEQLNIEYLVSLQDVNEIRNLAELATEDQRKPFDRIIGVSTQILEVKKYAYQVSQSDSTILIQGESGTGKEEFARAIHYASMRRENPFIPVNCGAIPDNLLESELFGYERGAFTGANHKGKPGKFELAQKGTIFLDEIGEMPPLLQVKLLRVLQQKEIELLGGTSPIPVDVRVIAATNKDLKDMVNNGLFREDLFFRLNVIPIVIPPLRSRKEDILALTDYFVTYFNNHFQANVLGIGKDVKALMVKYPWKGNVRELKNFIEYLFNFISNGWITMEAAGELIQRKLEIDKRNLHLNSPSFSIVEMEKELIKKALQYVHSHQLNIEDASKLLGIGRATLFRKIKKYQIDI</sequence>
<dbReference type="KEGG" id="nmk:CHR53_26415"/>
<dbReference type="GO" id="GO:0043565">
    <property type="term" value="F:sequence-specific DNA binding"/>
    <property type="evidence" value="ECO:0007669"/>
    <property type="project" value="InterPro"/>
</dbReference>